<evidence type="ECO:0000313" key="13">
    <source>
        <dbReference type="Proteomes" id="UP000178869"/>
    </source>
</evidence>
<comment type="subunit">
    <text evidence="9">Homodimer.</text>
</comment>
<evidence type="ECO:0000256" key="3">
    <source>
        <dbReference type="ARBA" id="ARBA00022755"/>
    </source>
</evidence>
<comment type="caution">
    <text evidence="9">Lacks conserved residue(s) required for the propagation of feature annotation.</text>
</comment>
<comment type="caution">
    <text evidence="12">The sequence shown here is derived from an EMBL/GenBank/DDBJ whole genome shotgun (WGS) entry which is preliminary data.</text>
</comment>
<dbReference type="GO" id="GO:0035999">
    <property type="term" value="P:tetrahydrofolate interconversion"/>
    <property type="evidence" value="ECO:0007669"/>
    <property type="project" value="UniProtKB-UniRule"/>
</dbReference>
<dbReference type="SUPFAM" id="SSF51735">
    <property type="entry name" value="NAD(P)-binding Rossmann-fold domains"/>
    <property type="match status" value="1"/>
</dbReference>
<comment type="similarity">
    <text evidence="9">Belongs to the tetrahydrofolate dehydrogenase/cyclohydrolase family.</text>
</comment>
<comment type="function">
    <text evidence="9">Catalyzes the oxidation of 5,10-methylenetetrahydrofolate to 5,10-methenyltetrahydrofolate and then the hydrolysis of 5,10-methenyltetrahydrofolate to 10-formyltetrahydrofolate.</text>
</comment>
<dbReference type="AlphaFoldDB" id="A0A1G2PG60"/>
<keyword evidence="6 9" id="KW-0560">Oxidoreductase</keyword>
<comment type="pathway">
    <text evidence="1 9">One-carbon metabolism; tetrahydrofolate interconversion.</text>
</comment>
<dbReference type="Pfam" id="PF02882">
    <property type="entry name" value="THF_DHG_CYH_C"/>
    <property type="match status" value="1"/>
</dbReference>
<dbReference type="PRINTS" id="PR00085">
    <property type="entry name" value="THFDHDRGNASE"/>
</dbReference>
<dbReference type="Proteomes" id="UP000178869">
    <property type="component" value="Unassembled WGS sequence"/>
</dbReference>
<keyword evidence="9" id="KW-0028">Amino-acid biosynthesis</keyword>
<comment type="catalytic activity">
    <reaction evidence="9">
        <text>(6R)-5,10-methylene-5,6,7,8-tetrahydrofolate + NADP(+) = (6R)-5,10-methenyltetrahydrofolate + NADPH</text>
        <dbReference type="Rhea" id="RHEA:22812"/>
        <dbReference type="ChEBI" id="CHEBI:15636"/>
        <dbReference type="ChEBI" id="CHEBI:57455"/>
        <dbReference type="ChEBI" id="CHEBI:57783"/>
        <dbReference type="ChEBI" id="CHEBI:58349"/>
        <dbReference type="EC" id="1.5.1.5"/>
    </reaction>
</comment>
<dbReference type="SUPFAM" id="SSF53223">
    <property type="entry name" value="Aminoacid dehydrogenase-like, N-terminal domain"/>
    <property type="match status" value="1"/>
</dbReference>
<dbReference type="EMBL" id="MHSR01000005">
    <property type="protein sequence ID" value="OHA47253.1"/>
    <property type="molecule type" value="Genomic_DNA"/>
</dbReference>
<sequence>MTNVLDAKALVEQEFAALEARIKNLSRAPVLAVVLVGENKASAAFVRVKQRAAQRIGIDCRLFTYQEGISAKEFSKKLNELAKSTKFDGMIVQLPLPPQLDGSRHSFLRIIPEDKDVDCLSERWQGRLTSGRTFVEIKGRRANILPPVASAIFKLSEKYHISFEGKNVAVVGWGDLVGKPIVPLLLARDATVTVCTSKTSDLTSVLKNSDIIISGTGKAGLIHGDMIKLGAIIFDAGYSEENGGVKGDVDKSSVEGVAGMLSASPGGIGPLTVVSLFENVVALSEIRQKL</sequence>
<name>A0A1G2PG60_9BACT</name>
<evidence type="ECO:0000256" key="6">
    <source>
        <dbReference type="ARBA" id="ARBA00023002"/>
    </source>
</evidence>
<evidence type="ECO:0000256" key="7">
    <source>
        <dbReference type="ARBA" id="ARBA00023167"/>
    </source>
</evidence>
<evidence type="ECO:0000256" key="1">
    <source>
        <dbReference type="ARBA" id="ARBA00004777"/>
    </source>
</evidence>
<accession>A0A1G2PG60</accession>
<keyword evidence="7 9" id="KW-0486">Methionine biosynthesis</keyword>
<organism evidence="12 13">
    <name type="scientific">Candidatus Terrybacteria bacterium RIFCSPHIGHO2_01_FULL_43_35</name>
    <dbReference type="NCBI Taxonomy" id="1802361"/>
    <lineage>
        <taxon>Bacteria</taxon>
        <taxon>Candidatus Terryibacteriota</taxon>
    </lineage>
</organism>
<keyword evidence="4 9" id="KW-0378">Hydrolase</keyword>
<dbReference type="GO" id="GO:0004488">
    <property type="term" value="F:methylenetetrahydrofolate dehydrogenase (NADP+) activity"/>
    <property type="evidence" value="ECO:0007669"/>
    <property type="project" value="UniProtKB-UniRule"/>
</dbReference>
<dbReference type="Pfam" id="PF00763">
    <property type="entry name" value="THF_DHG_CYH"/>
    <property type="match status" value="1"/>
</dbReference>
<comment type="catalytic activity">
    <reaction evidence="9">
        <text>(6R)-5,10-methenyltetrahydrofolate + H2O = (6R)-10-formyltetrahydrofolate + H(+)</text>
        <dbReference type="Rhea" id="RHEA:23700"/>
        <dbReference type="ChEBI" id="CHEBI:15377"/>
        <dbReference type="ChEBI" id="CHEBI:15378"/>
        <dbReference type="ChEBI" id="CHEBI:57455"/>
        <dbReference type="ChEBI" id="CHEBI:195366"/>
        <dbReference type="EC" id="3.5.4.9"/>
    </reaction>
</comment>
<proteinExistence type="inferred from homology"/>
<evidence type="ECO:0000313" key="12">
    <source>
        <dbReference type="EMBL" id="OHA47253.1"/>
    </source>
</evidence>
<reference evidence="12 13" key="1">
    <citation type="journal article" date="2016" name="Nat. Commun.">
        <title>Thousands of microbial genomes shed light on interconnected biogeochemical processes in an aquifer system.</title>
        <authorList>
            <person name="Anantharaman K."/>
            <person name="Brown C.T."/>
            <person name="Hug L.A."/>
            <person name="Sharon I."/>
            <person name="Castelle C.J."/>
            <person name="Probst A.J."/>
            <person name="Thomas B.C."/>
            <person name="Singh A."/>
            <person name="Wilkins M.J."/>
            <person name="Karaoz U."/>
            <person name="Brodie E.L."/>
            <person name="Williams K.H."/>
            <person name="Hubbard S.S."/>
            <person name="Banfield J.F."/>
        </authorList>
    </citation>
    <scope>NUCLEOTIDE SEQUENCE [LARGE SCALE GENOMIC DNA]</scope>
</reference>
<evidence type="ECO:0000259" key="10">
    <source>
        <dbReference type="Pfam" id="PF00763"/>
    </source>
</evidence>
<dbReference type="EC" id="3.5.4.9" evidence="9"/>
<dbReference type="InterPro" id="IPR020631">
    <property type="entry name" value="THF_DH/CycHdrlase_NAD-bd_dom"/>
</dbReference>
<dbReference type="PANTHER" id="PTHR48099">
    <property type="entry name" value="C-1-TETRAHYDROFOLATE SYNTHASE, CYTOPLASMIC-RELATED"/>
    <property type="match status" value="1"/>
</dbReference>
<protein>
    <recommendedName>
        <fullName evidence="9">Bifunctional protein FolD</fullName>
    </recommendedName>
    <domain>
        <recommendedName>
            <fullName evidence="9">Methylenetetrahydrofolate dehydrogenase</fullName>
            <ecNumber evidence="9">1.5.1.5</ecNumber>
        </recommendedName>
    </domain>
    <domain>
        <recommendedName>
            <fullName evidence="9">Methenyltetrahydrofolate cyclohydrolase</fullName>
            <ecNumber evidence="9">3.5.4.9</ecNumber>
        </recommendedName>
    </domain>
</protein>
<feature type="binding site" evidence="9">
    <location>
        <begin position="172"/>
        <end position="174"/>
    </location>
    <ligand>
        <name>NADP(+)</name>
        <dbReference type="ChEBI" id="CHEBI:58349"/>
    </ligand>
</feature>
<evidence type="ECO:0000256" key="8">
    <source>
        <dbReference type="ARBA" id="ARBA00023268"/>
    </source>
</evidence>
<dbReference type="Gene3D" id="3.40.50.10860">
    <property type="entry name" value="Leucine Dehydrogenase, chain A, domain 1"/>
    <property type="match status" value="1"/>
</dbReference>
<dbReference type="HAMAP" id="MF_01576">
    <property type="entry name" value="THF_DHG_CYH"/>
    <property type="match status" value="1"/>
</dbReference>
<keyword evidence="8 9" id="KW-0511">Multifunctional enzyme</keyword>
<keyword evidence="9" id="KW-0368">Histidine biosynthesis</keyword>
<dbReference type="GO" id="GO:0004477">
    <property type="term" value="F:methenyltetrahydrofolate cyclohydrolase activity"/>
    <property type="evidence" value="ECO:0007669"/>
    <property type="project" value="UniProtKB-UniRule"/>
</dbReference>
<evidence type="ECO:0000256" key="2">
    <source>
        <dbReference type="ARBA" id="ARBA00022563"/>
    </source>
</evidence>
<keyword evidence="2 9" id="KW-0554">One-carbon metabolism</keyword>
<dbReference type="InterPro" id="IPR036291">
    <property type="entry name" value="NAD(P)-bd_dom_sf"/>
</dbReference>
<dbReference type="GO" id="GO:0000105">
    <property type="term" value="P:L-histidine biosynthetic process"/>
    <property type="evidence" value="ECO:0007669"/>
    <property type="project" value="UniProtKB-KW"/>
</dbReference>
<dbReference type="InterPro" id="IPR046346">
    <property type="entry name" value="Aminoacid_DH-like_N_sf"/>
</dbReference>
<dbReference type="CDD" id="cd01080">
    <property type="entry name" value="NAD_bind_m-THF_DH_Cyclohyd"/>
    <property type="match status" value="1"/>
</dbReference>
<dbReference type="UniPathway" id="UPA00193"/>
<evidence type="ECO:0000256" key="4">
    <source>
        <dbReference type="ARBA" id="ARBA00022801"/>
    </source>
</evidence>
<feature type="domain" description="Tetrahydrofolate dehydrogenase/cyclohydrolase NAD(P)-binding" evidence="11">
    <location>
        <begin position="147"/>
        <end position="285"/>
    </location>
</feature>
<feature type="domain" description="Tetrahydrofolate dehydrogenase/cyclohydrolase catalytic" evidence="10">
    <location>
        <begin position="5"/>
        <end position="118"/>
    </location>
</feature>
<keyword evidence="3 9" id="KW-0658">Purine biosynthesis</keyword>
<dbReference type="GO" id="GO:0006164">
    <property type="term" value="P:purine nucleotide biosynthetic process"/>
    <property type="evidence" value="ECO:0007669"/>
    <property type="project" value="UniProtKB-KW"/>
</dbReference>
<evidence type="ECO:0000259" key="11">
    <source>
        <dbReference type="Pfam" id="PF02882"/>
    </source>
</evidence>
<dbReference type="EC" id="1.5.1.5" evidence="9"/>
<dbReference type="InterPro" id="IPR020630">
    <property type="entry name" value="THF_DH/CycHdrlase_cat_dom"/>
</dbReference>
<gene>
    <name evidence="9" type="primary">folD</name>
    <name evidence="12" type="ORF">A2828_00075</name>
</gene>
<dbReference type="GO" id="GO:0009086">
    <property type="term" value="P:methionine biosynthetic process"/>
    <property type="evidence" value="ECO:0007669"/>
    <property type="project" value="UniProtKB-KW"/>
</dbReference>
<dbReference type="GO" id="GO:0005829">
    <property type="term" value="C:cytosol"/>
    <property type="evidence" value="ECO:0007669"/>
    <property type="project" value="TreeGrafter"/>
</dbReference>
<evidence type="ECO:0000256" key="5">
    <source>
        <dbReference type="ARBA" id="ARBA00022857"/>
    </source>
</evidence>
<dbReference type="InterPro" id="IPR000672">
    <property type="entry name" value="THF_DH/CycHdrlase"/>
</dbReference>
<evidence type="ECO:0000256" key="9">
    <source>
        <dbReference type="HAMAP-Rule" id="MF_01576"/>
    </source>
</evidence>
<dbReference type="Gene3D" id="3.40.50.720">
    <property type="entry name" value="NAD(P)-binding Rossmann-like Domain"/>
    <property type="match status" value="1"/>
</dbReference>
<keyword evidence="5 9" id="KW-0521">NADP</keyword>
<dbReference type="PANTHER" id="PTHR48099:SF5">
    <property type="entry name" value="C-1-TETRAHYDROFOLATE SYNTHASE, CYTOPLASMIC"/>
    <property type="match status" value="1"/>
</dbReference>